<comment type="caution">
    <text evidence="1">The sequence shown here is derived from an EMBL/GenBank/DDBJ whole genome shotgun (WGS) entry which is preliminary data.</text>
</comment>
<organism evidence="1">
    <name type="scientific">Mycobacterium xenopi 4042</name>
    <dbReference type="NCBI Taxonomy" id="1299334"/>
    <lineage>
        <taxon>Bacteria</taxon>
        <taxon>Bacillati</taxon>
        <taxon>Actinomycetota</taxon>
        <taxon>Actinomycetes</taxon>
        <taxon>Mycobacteriales</taxon>
        <taxon>Mycobacteriaceae</taxon>
        <taxon>Mycobacterium</taxon>
    </lineage>
</organism>
<dbReference type="EMBL" id="JAOB01000013">
    <property type="protein sequence ID" value="EUA68936.1"/>
    <property type="molecule type" value="Genomic_DNA"/>
</dbReference>
<dbReference type="PATRIC" id="fig|1299334.3.peg.1618"/>
<name>X8DLK9_MYCXE</name>
<proteinExistence type="predicted"/>
<accession>X8DLK9</accession>
<dbReference type="AlphaFoldDB" id="X8DLK9"/>
<reference evidence="1" key="1">
    <citation type="submission" date="2014-01" db="EMBL/GenBank/DDBJ databases">
        <authorList>
            <person name="Brown-Elliot B."/>
            <person name="Wallace R."/>
            <person name="Lenaerts A."/>
            <person name="Ordway D."/>
            <person name="DeGroote M.A."/>
            <person name="Parker T."/>
            <person name="Sizemore C."/>
            <person name="Tallon L.J."/>
            <person name="Sadzewicz L.K."/>
            <person name="Sengamalay N."/>
            <person name="Fraser C.M."/>
            <person name="Hine E."/>
            <person name="Shefchek K.A."/>
            <person name="Das S.P."/>
            <person name="Tettelin H."/>
        </authorList>
    </citation>
    <scope>NUCLEOTIDE SEQUENCE [LARGE SCALE GENOMIC DNA]</scope>
    <source>
        <strain evidence="1">4042</strain>
    </source>
</reference>
<protein>
    <submittedName>
        <fullName evidence="1">Alcohol dehydrogenase GroES domain protein</fullName>
    </submittedName>
</protein>
<gene>
    <name evidence="1" type="ORF">I553_2124</name>
</gene>
<sequence length="56" mass="6087">MDQDRRTDPPVHPTTNETNFWRGTLAADSMVLPVPAGLDPIVATLFNPLGAGIRWG</sequence>
<evidence type="ECO:0000313" key="1">
    <source>
        <dbReference type="EMBL" id="EUA68936.1"/>
    </source>
</evidence>